<dbReference type="AlphaFoldDB" id="A0A382F3S8"/>
<evidence type="ECO:0000313" key="1">
    <source>
        <dbReference type="EMBL" id="SVB57004.1"/>
    </source>
</evidence>
<name>A0A382F3S8_9ZZZZ</name>
<dbReference type="Pfam" id="PF05721">
    <property type="entry name" value="PhyH"/>
    <property type="match status" value="1"/>
</dbReference>
<proteinExistence type="predicted"/>
<sequence length="150" mass="16974">MLKQDSFNIECFNRDGILFPQTLIHGKSADRLIDCYQDFQKKIAEIRGRELYIKPHLVSTWLDSIVFNRQIIDVVGAAIGYDIVLWSSDFFVKTAGKGTWVSWHQDLPYWNLSTTNVVSVWLALTPSTKNSGSMKVIPGSHLDGELGTIK</sequence>
<dbReference type="GO" id="GO:0016491">
    <property type="term" value="F:oxidoreductase activity"/>
    <property type="evidence" value="ECO:0007669"/>
    <property type="project" value="UniProtKB-ARBA"/>
</dbReference>
<feature type="non-terminal residue" evidence="1">
    <location>
        <position position="150"/>
    </location>
</feature>
<evidence type="ECO:0008006" key="2">
    <source>
        <dbReference type="Google" id="ProtNLM"/>
    </source>
</evidence>
<gene>
    <name evidence="1" type="ORF">METZ01_LOCUS209858</name>
</gene>
<dbReference type="PANTHER" id="PTHR20883">
    <property type="entry name" value="PHYTANOYL-COA DIOXYGENASE DOMAIN CONTAINING 1"/>
    <property type="match status" value="1"/>
</dbReference>
<protein>
    <recommendedName>
        <fullName evidence="2">Phytanoyl-CoA dioxygenase</fullName>
    </recommendedName>
</protein>
<reference evidence="1" key="1">
    <citation type="submission" date="2018-05" db="EMBL/GenBank/DDBJ databases">
        <authorList>
            <person name="Lanie J.A."/>
            <person name="Ng W.-L."/>
            <person name="Kazmierczak K.M."/>
            <person name="Andrzejewski T.M."/>
            <person name="Davidsen T.M."/>
            <person name="Wayne K.J."/>
            <person name="Tettelin H."/>
            <person name="Glass J.I."/>
            <person name="Rusch D."/>
            <person name="Podicherti R."/>
            <person name="Tsui H.-C.T."/>
            <person name="Winkler M.E."/>
        </authorList>
    </citation>
    <scope>NUCLEOTIDE SEQUENCE</scope>
</reference>
<organism evidence="1">
    <name type="scientific">marine metagenome</name>
    <dbReference type="NCBI Taxonomy" id="408172"/>
    <lineage>
        <taxon>unclassified sequences</taxon>
        <taxon>metagenomes</taxon>
        <taxon>ecological metagenomes</taxon>
    </lineage>
</organism>
<dbReference type="Gene3D" id="2.60.120.620">
    <property type="entry name" value="q2cbj1_9rhob like domain"/>
    <property type="match status" value="1"/>
</dbReference>
<dbReference type="SUPFAM" id="SSF51197">
    <property type="entry name" value="Clavaminate synthase-like"/>
    <property type="match status" value="1"/>
</dbReference>
<dbReference type="InterPro" id="IPR008775">
    <property type="entry name" value="Phytyl_CoA_dOase-like"/>
</dbReference>
<dbReference type="EMBL" id="UINC01047574">
    <property type="protein sequence ID" value="SVB57004.1"/>
    <property type="molecule type" value="Genomic_DNA"/>
</dbReference>
<accession>A0A382F3S8</accession>
<dbReference type="GO" id="GO:0046872">
    <property type="term" value="F:metal ion binding"/>
    <property type="evidence" value="ECO:0007669"/>
    <property type="project" value="UniProtKB-ARBA"/>
</dbReference>
<dbReference type="PANTHER" id="PTHR20883:SF48">
    <property type="entry name" value="ECTOINE DIOXYGENASE"/>
    <property type="match status" value="1"/>
</dbReference>